<feature type="transmembrane region" description="Helical" evidence="12">
    <location>
        <begin position="94"/>
        <end position="118"/>
    </location>
</feature>
<dbReference type="STRING" id="51028.A0A0N4V8I5"/>
<feature type="transmembrane region" description="Helical" evidence="12">
    <location>
        <begin position="12"/>
        <end position="34"/>
    </location>
</feature>
<feature type="transmembrane region" description="Helical" evidence="12">
    <location>
        <begin position="139"/>
        <end position="160"/>
    </location>
</feature>
<feature type="transmembrane region" description="Helical" evidence="12">
    <location>
        <begin position="63"/>
        <end position="82"/>
    </location>
</feature>
<reference evidence="15" key="1">
    <citation type="submission" date="2017-02" db="UniProtKB">
        <authorList>
            <consortium name="WormBaseParasite"/>
        </authorList>
    </citation>
    <scope>IDENTIFICATION</scope>
</reference>
<evidence type="ECO:0000313" key="14">
    <source>
        <dbReference type="Proteomes" id="UP000274131"/>
    </source>
</evidence>
<evidence type="ECO:0000256" key="7">
    <source>
        <dbReference type="ARBA" id="ARBA00023053"/>
    </source>
</evidence>
<feature type="transmembrane region" description="Helical" evidence="12">
    <location>
        <begin position="547"/>
        <end position="566"/>
    </location>
</feature>
<dbReference type="GO" id="GO:0006814">
    <property type="term" value="P:sodium ion transport"/>
    <property type="evidence" value="ECO:0007669"/>
    <property type="project" value="UniProtKB-KW"/>
</dbReference>
<feature type="transmembrane region" description="Helical" evidence="12">
    <location>
        <begin position="203"/>
        <end position="220"/>
    </location>
</feature>
<proteinExistence type="inferred from homology"/>
<evidence type="ECO:0000256" key="4">
    <source>
        <dbReference type="ARBA" id="ARBA00022475"/>
    </source>
</evidence>
<dbReference type="InterPro" id="IPR038377">
    <property type="entry name" value="Na/Glc_symporter_sf"/>
</dbReference>
<evidence type="ECO:0000256" key="5">
    <source>
        <dbReference type="ARBA" id="ARBA00022692"/>
    </source>
</evidence>
<evidence type="ECO:0000256" key="3">
    <source>
        <dbReference type="ARBA" id="ARBA00022448"/>
    </source>
</evidence>
<gene>
    <name evidence="13" type="ORF">EVEC_LOCUS6237</name>
</gene>
<reference evidence="13 14" key="2">
    <citation type="submission" date="2018-10" db="EMBL/GenBank/DDBJ databases">
        <authorList>
            <consortium name="Pathogen Informatics"/>
        </authorList>
    </citation>
    <scope>NUCLEOTIDE SEQUENCE [LARGE SCALE GENOMIC DNA]</scope>
</reference>
<dbReference type="EMBL" id="UXUI01008431">
    <property type="protein sequence ID" value="VDD91486.1"/>
    <property type="molecule type" value="Genomic_DNA"/>
</dbReference>
<comment type="subcellular location">
    <subcellularLocation>
        <location evidence="1">Cell membrane</location>
        <topology evidence="1">Multi-pass membrane protein</topology>
    </subcellularLocation>
</comment>
<name>A0A0N4V8I5_ENTVE</name>
<evidence type="ECO:0000256" key="8">
    <source>
        <dbReference type="ARBA" id="ARBA00023065"/>
    </source>
</evidence>
<dbReference type="OrthoDB" id="6132759at2759"/>
<dbReference type="GO" id="GO:0005886">
    <property type="term" value="C:plasma membrane"/>
    <property type="evidence" value="ECO:0007669"/>
    <property type="project" value="UniProtKB-SubCell"/>
</dbReference>
<feature type="transmembrane region" description="Helical" evidence="12">
    <location>
        <begin position="396"/>
        <end position="416"/>
    </location>
</feature>
<feature type="transmembrane region" description="Helical" evidence="12">
    <location>
        <begin position="291"/>
        <end position="318"/>
    </location>
</feature>
<accession>A0A0N4V8I5</accession>
<dbReference type="PANTHER" id="PTHR42985:SF40">
    <property type="entry name" value="LD47995P-RELATED"/>
    <property type="match status" value="1"/>
</dbReference>
<dbReference type="PANTHER" id="PTHR42985">
    <property type="entry name" value="SODIUM-COUPLED MONOCARBOXYLATE TRANSPORTER"/>
    <property type="match status" value="1"/>
</dbReference>
<feature type="transmembrane region" description="Helical" evidence="12">
    <location>
        <begin position="254"/>
        <end position="271"/>
    </location>
</feature>
<feature type="transmembrane region" description="Helical" evidence="12">
    <location>
        <begin position="172"/>
        <end position="191"/>
    </location>
</feature>
<evidence type="ECO:0000256" key="2">
    <source>
        <dbReference type="ARBA" id="ARBA00006434"/>
    </source>
</evidence>
<comment type="similarity">
    <text evidence="2 11">Belongs to the sodium:solute symporter (SSF) (TC 2.A.21) family.</text>
</comment>
<keyword evidence="9 12" id="KW-0472">Membrane</keyword>
<dbReference type="GO" id="GO:0015293">
    <property type="term" value="F:symporter activity"/>
    <property type="evidence" value="ECO:0007669"/>
    <property type="project" value="TreeGrafter"/>
</dbReference>
<keyword evidence="6 12" id="KW-1133">Transmembrane helix</keyword>
<evidence type="ECO:0000256" key="6">
    <source>
        <dbReference type="ARBA" id="ARBA00022989"/>
    </source>
</evidence>
<feature type="transmembrane region" description="Helical" evidence="12">
    <location>
        <begin position="422"/>
        <end position="444"/>
    </location>
</feature>
<keyword evidence="10" id="KW-0739">Sodium transport</keyword>
<dbReference type="Proteomes" id="UP000274131">
    <property type="component" value="Unassembled WGS sequence"/>
</dbReference>
<keyword evidence="4" id="KW-1003">Cell membrane</keyword>
<feature type="transmembrane region" description="Helical" evidence="12">
    <location>
        <begin position="456"/>
        <end position="475"/>
    </location>
</feature>
<dbReference type="InterPro" id="IPR001734">
    <property type="entry name" value="Na/solute_symporter"/>
</dbReference>
<keyword evidence="14" id="KW-1185">Reference proteome</keyword>
<evidence type="ECO:0000256" key="9">
    <source>
        <dbReference type="ARBA" id="ARBA00023136"/>
    </source>
</evidence>
<dbReference type="Gene3D" id="1.20.1730.10">
    <property type="entry name" value="Sodium/glucose cotransporter"/>
    <property type="match status" value="1"/>
</dbReference>
<dbReference type="WBParaSite" id="EVEC_0000668901-mRNA-1">
    <property type="protein sequence ID" value="EVEC_0000668901-mRNA-1"/>
    <property type="gene ID" value="EVEC_0000668901"/>
</dbReference>
<keyword evidence="3" id="KW-0813">Transport</keyword>
<dbReference type="PROSITE" id="PS50283">
    <property type="entry name" value="NA_SOLUT_SYMP_3"/>
    <property type="match status" value="1"/>
</dbReference>
<dbReference type="Pfam" id="PF00474">
    <property type="entry name" value="SSF"/>
    <property type="match status" value="1"/>
</dbReference>
<keyword evidence="5 12" id="KW-0812">Transmembrane</keyword>
<evidence type="ECO:0000256" key="11">
    <source>
        <dbReference type="RuleBase" id="RU362091"/>
    </source>
</evidence>
<evidence type="ECO:0000313" key="13">
    <source>
        <dbReference type="EMBL" id="VDD91486.1"/>
    </source>
</evidence>
<evidence type="ECO:0000256" key="12">
    <source>
        <dbReference type="SAM" id="Phobius"/>
    </source>
</evidence>
<organism evidence="15">
    <name type="scientific">Enterobius vermicularis</name>
    <name type="common">Human pinworm</name>
    <dbReference type="NCBI Taxonomy" id="51028"/>
    <lineage>
        <taxon>Eukaryota</taxon>
        <taxon>Metazoa</taxon>
        <taxon>Ecdysozoa</taxon>
        <taxon>Nematoda</taxon>
        <taxon>Chromadorea</taxon>
        <taxon>Rhabditida</taxon>
        <taxon>Spirurina</taxon>
        <taxon>Oxyuridomorpha</taxon>
        <taxon>Oxyuroidea</taxon>
        <taxon>Oxyuridae</taxon>
        <taxon>Enterobius</taxon>
    </lineage>
</organism>
<dbReference type="InterPro" id="IPR051163">
    <property type="entry name" value="Sodium:Solute_Symporter_SSF"/>
</dbReference>
<evidence type="ECO:0000256" key="10">
    <source>
        <dbReference type="ARBA" id="ARBA00023201"/>
    </source>
</evidence>
<keyword evidence="8" id="KW-0406">Ion transport</keyword>
<sequence>MKSAFDTTSISIFDYFVVGFSIILSVATGIYHAFRSRKLVRSKLLKGSQKDDYMLGGRQLPPLPVALSLLTTFLSGILMLGVPTEMFQRGAHIWLNFVIGGLSLVISAWIFLPIFYKLNATCLHEYFECRFHSRLMRQTFSLLFLTLNLTYIAVVIYAPSVALSPVLGINKYILILILGTTTTLYTTIGGIKAVVWTDSLQAVMMYGGVLAVIFNGLIHPRVGGFKRVWNIAESTGRINDLWRMDISPAQYNSFWINVFSGTVTWLATFGVNQLAVQRYCSLPAIDDARRIIYWTIIPFICLCSVVSFIGFLALAYFYNCNPFETGEITDTDHLTILFAYEVLSSTPGLFGLYVSCIMSATLSTLSSGMNSMAAATYEDFLRYRFERRLDDTKTTFINKMFVLLFGVFSTALAFAAEPLGGILRVCISVFGALSGPFVGIFVLAMFWPKAGFKSTFFSFIASNIIMVIICCLNYFEDPYRDLFFSTNTTLEGCKNENFTERQHPPYDAQYGLPNTSYLSRSLKFLYFIFRITAQEVVFFFRISTYSYSGIGMIIMLVIGVPLSYIFDEKTSVDIAPLTYFGRQYVFRNRCILKFERIFSSFFCHSCSYIKFLIIT</sequence>
<evidence type="ECO:0000313" key="15">
    <source>
        <dbReference type="WBParaSite" id="EVEC_0000668901-mRNA-1"/>
    </source>
</evidence>
<dbReference type="NCBIfam" id="TIGR00813">
    <property type="entry name" value="sss"/>
    <property type="match status" value="1"/>
</dbReference>
<protein>
    <submittedName>
        <fullName evidence="15">Sodium-coupled monocarboxylate transporter 1</fullName>
    </submittedName>
</protein>
<dbReference type="AlphaFoldDB" id="A0A0N4V8I5"/>
<evidence type="ECO:0000256" key="1">
    <source>
        <dbReference type="ARBA" id="ARBA00004651"/>
    </source>
</evidence>
<keyword evidence="7" id="KW-0915">Sodium</keyword>